<organism evidence="4 5">
    <name type="scientific">Eudromia elegans</name>
    <name type="common">Elegant crested-tinamou</name>
    <dbReference type="NCBI Taxonomy" id="8805"/>
    <lineage>
        <taxon>Eukaryota</taxon>
        <taxon>Metazoa</taxon>
        <taxon>Chordata</taxon>
        <taxon>Craniata</taxon>
        <taxon>Vertebrata</taxon>
        <taxon>Euteleostomi</taxon>
        <taxon>Archelosauria</taxon>
        <taxon>Archosauria</taxon>
        <taxon>Dinosauria</taxon>
        <taxon>Saurischia</taxon>
        <taxon>Theropoda</taxon>
        <taxon>Coelurosauria</taxon>
        <taxon>Aves</taxon>
        <taxon>Palaeognathae</taxon>
        <taxon>Tinamiformes</taxon>
        <taxon>Tinamidae</taxon>
        <taxon>Eudromia</taxon>
    </lineage>
</organism>
<evidence type="ECO:0000256" key="1">
    <source>
        <dbReference type="ARBA" id="ARBA00006726"/>
    </source>
</evidence>
<dbReference type="PANTHER" id="PTHR46778">
    <property type="entry name" value="CYCLIN-DEPENDENT KINASE INHIBITOR 1-RELATED"/>
    <property type="match status" value="1"/>
</dbReference>
<dbReference type="GO" id="GO:0007346">
    <property type="term" value="P:regulation of mitotic cell cycle"/>
    <property type="evidence" value="ECO:0007669"/>
    <property type="project" value="InterPro"/>
</dbReference>
<dbReference type="InterPro" id="IPR044898">
    <property type="entry name" value="CDI_dom_sf"/>
</dbReference>
<dbReference type="InterPro" id="IPR003175">
    <property type="entry name" value="CDI_dom"/>
</dbReference>
<evidence type="ECO:0000256" key="2">
    <source>
        <dbReference type="ARBA" id="ARBA00023013"/>
    </source>
</evidence>
<dbReference type="GO" id="GO:0005634">
    <property type="term" value="C:nucleus"/>
    <property type="evidence" value="ECO:0007669"/>
    <property type="project" value="InterPro"/>
</dbReference>
<dbReference type="Gene3D" id="4.10.365.10">
    <property type="entry name" value="p27"/>
    <property type="match status" value="1"/>
</dbReference>
<dbReference type="GO" id="GO:0072331">
    <property type="term" value="P:signal transduction by p53 class mediator"/>
    <property type="evidence" value="ECO:0007669"/>
    <property type="project" value="InterPro"/>
</dbReference>
<dbReference type="OrthoDB" id="9940972at2759"/>
<reference evidence="4 5" key="1">
    <citation type="submission" date="2019-09" db="EMBL/GenBank/DDBJ databases">
        <title>Bird 10,000 Genomes (B10K) Project - Family phase.</title>
        <authorList>
            <person name="Zhang G."/>
        </authorList>
    </citation>
    <scope>NUCLEOTIDE SEQUENCE [LARGE SCALE GENOMIC DNA]</scope>
    <source>
        <strain evidence="4">B10K-LSUMZ-16893</strain>
    </source>
</reference>
<dbReference type="InterPro" id="IPR029841">
    <property type="entry name" value="CDKN1A"/>
</dbReference>
<comment type="similarity">
    <text evidence="1">Belongs to the CDI family.</text>
</comment>
<dbReference type="PANTHER" id="PTHR46778:SF2">
    <property type="entry name" value="CYCLIN-DEPENDENT KINASE INHIBITOR DOMAIN-CONTAINING PROTEIN"/>
    <property type="match status" value="1"/>
</dbReference>
<evidence type="ECO:0000259" key="3">
    <source>
        <dbReference type="Pfam" id="PF02234"/>
    </source>
</evidence>
<dbReference type="Proteomes" id="UP000533954">
    <property type="component" value="Unassembled WGS sequence"/>
</dbReference>
<accession>A0A7K7VE46</accession>
<feature type="non-terminal residue" evidence="4">
    <location>
        <position position="1"/>
    </location>
</feature>
<proteinExistence type="inferred from homology"/>
<feature type="domain" description="Cyclin-dependent kinase inhibitor" evidence="3">
    <location>
        <begin position="6"/>
        <end position="52"/>
    </location>
</feature>
<feature type="non-terminal residue" evidence="4">
    <location>
        <position position="52"/>
    </location>
</feature>
<protein>
    <submittedName>
        <fullName evidence="4">CDN1A inhibitor</fullName>
    </submittedName>
</protein>
<gene>
    <name evidence="4" type="primary">Cdkn1a_0</name>
    <name evidence="4" type="ORF">EUDELE_R02871</name>
</gene>
<dbReference type="GO" id="GO:0004861">
    <property type="term" value="F:cyclin-dependent protein serine/threonine kinase inhibitor activity"/>
    <property type="evidence" value="ECO:0007669"/>
    <property type="project" value="InterPro"/>
</dbReference>
<dbReference type="Pfam" id="PF02234">
    <property type="entry name" value="CDI"/>
    <property type="match status" value="1"/>
</dbReference>
<keyword evidence="5" id="KW-1185">Reference proteome</keyword>
<comment type="caution">
    <text evidence="4">The sequence shown here is derived from an EMBL/GenBank/DDBJ whole genome shotgun (WGS) entry which is preliminary data.</text>
</comment>
<dbReference type="AlphaFoldDB" id="A0A7K7VE46"/>
<name>A0A7K7VE46_EUDEL</name>
<evidence type="ECO:0000313" key="4">
    <source>
        <dbReference type="EMBL" id="NXA38916.1"/>
    </source>
</evidence>
<dbReference type="EMBL" id="VZSX01000088">
    <property type="protein sequence ID" value="NXA38916.1"/>
    <property type="molecule type" value="Genomic_DNA"/>
</dbReference>
<evidence type="ECO:0000313" key="5">
    <source>
        <dbReference type="Proteomes" id="UP000533954"/>
    </source>
</evidence>
<sequence length="52" mass="6231">TRAQRNLFGPVDHEQLQQDFQRMLRSSIEGARQKWNFDFLRDAPAEGLLQWE</sequence>
<keyword evidence="2" id="KW-0649">Protein kinase inhibitor</keyword>